<dbReference type="InterPro" id="IPR002890">
    <property type="entry name" value="MG2"/>
</dbReference>
<dbReference type="Pfam" id="PF17962">
    <property type="entry name" value="bMG6"/>
    <property type="match status" value="1"/>
</dbReference>
<dbReference type="Pfam" id="PF17972">
    <property type="entry name" value="bMG5"/>
    <property type="match status" value="1"/>
</dbReference>
<protein>
    <recommendedName>
        <fullName evidence="7">Alpha-2-macroglobulin domain-containing protein</fullName>
    </recommendedName>
</protein>
<dbReference type="GO" id="GO:0004866">
    <property type="term" value="F:endopeptidase inhibitor activity"/>
    <property type="evidence" value="ECO:0007669"/>
    <property type="project" value="InterPro"/>
</dbReference>
<feature type="domain" description="Alpha-2-macroglobulin" evidence="4">
    <location>
        <begin position="917"/>
        <end position="1002"/>
    </location>
</feature>
<accession>A0A9D9DC04</accession>
<dbReference type="Proteomes" id="UP000823631">
    <property type="component" value="Unassembled WGS sequence"/>
</dbReference>
<evidence type="ECO:0000256" key="1">
    <source>
        <dbReference type="ARBA" id="ARBA00010556"/>
    </source>
</evidence>
<dbReference type="InterPro" id="IPR041462">
    <property type="entry name" value="Bact_A2M_MG6"/>
</dbReference>
<evidence type="ECO:0000259" key="3">
    <source>
        <dbReference type="SMART" id="SM01359"/>
    </source>
</evidence>
<dbReference type="Pfam" id="PF01835">
    <property type="entry name" value="MG2"/>
    <property type="match status" value="1"/>
</dbReference>
<dbReference type="Pfam" id="PF00207">
    <property type="entry name" value="A2M"/>
    <property type="match status" value="1"/>
</dbReference>
<evidence type="ECO:0000256" key="2">
    <source>
        <dbReference type="SAM" id="SignalP"/>
    </source>
</evidence>
<evidence type="ECO:0008006" key="7">
    <source>
        <dbReference type="Google" id="ProtNLM"/>
    </source>
</evidence>
<dbReference type="Gene3D" id="2.60.40.1930">
    <property type="match status" value="1"/>
</dbReference>
<dbReference type="PANTHER" id="PTHR40094">
    <property type="entry name" value="ALPHA-2-MACROGLOBULIN HOMOLOG"/>
    <property type="match status" value="1"/>
</dbReference>
<dbReference type="SMART" id="SM01360">
    <property type="entry name" value="A2M"/>
    <property type="match status" value="1"/>
</dbReference>
<dbReference type="InterPro" id="IPR011625">
    <property type="entry name" value="A2M_N_BRD"/>
</dbReference>
<dbReference type="SMART" id="SM01359">
    <property type="entry name" value="A2M_N_2"/>
    <property type="match status" value="1"/>
</dbReference>
<comment type="similarity">
    <text evidence="1">Belongs to the protease inhibitor I39 (alpha-2-macroglobulin) family. Bacterial alpha-2-macroglobulin subfamily.</text>
</comment>
<gene>
    <name evidence="5" type="ORF">IAB19_09640</name>
</gene>
<reference evidence="5" key="2">
    <citation type="journal article" date="2021" name="PeerJ">
        <title>Extensive microbial diversity within the chicken gut microbiome revealed by metagenomics and culture.</title>
        <authorList>
            <person name="Gilroy R."/>
            <person name="Ravi A."/>
            <person name="Getino M."/>
            <person name="Pursley I."/>
            <person name="Horton D.L."/>
            <person name="Alikhan N.F."/>
            <person name="Baker D."/>
            <person name="Gharbi K."/>
            <person name="Hall N."/>
            <person name="Watson M."/>
            <person name="Adriaenssens E.M."/>
            <person name="Foster-Nyarko E."/>
            <person name="Jarju S."/>
            <person name="Secka A."/>
            <person name="Antonio M."/>
            <person name="Oren A."/>
            <person name="Chaudhuri R.R."/>
            <person name="La Ragione R."/>
            <person name="Hildebrand F."/>
            <person name="Pallen M.J."/>
        </authorList>
    </citation>
    <scope>NUCLEOTIDE SEQUENCE</scope>
    <source>
        <strain evidence="5">17213</strain>
    </source>
</reference>
<dbReference type="Pfam" id="PF07703">
    <property type="entry name" value="A2M_BRD"/>
    <property type="match status" value="1"/>
</dbReference>
<reference evidence="5" key="1">
    <citation type="submission" date="2020-10" db="EMBL/GenBank/DDBJ databases">
        <authorList>
            <person name="Gilroy R."/>
        </authorList>
    </citation>
    <scope>NUCLEOTIDE SEQUENCE</scope>
    <source>
        <strain evidence="5">17213</strain>
    </source>
</reference>
<dbReference type="EMBL" id="JADINH010000191">
    <property type="protein sequence ID" value="MBO8416630.1"/>
    <property type="molecule type" value="Genomic_DNA"/>
</dbReference>
<evidence type="ECO:0000259" key="4">
    <source>
        <dbReference type="SMART" id="SM01360"/>
    </source>
</evidence>
<name>A0A9D9DC04_9GAMM</name>
<comment type="caution">
    <text evidence="5">The sequence shown here is derived from an EMBL/GenBank/DDBJ whole genome shotgun (WGS) entry which is preliminary data.</text>
</comment>
<organism evidence="5 6">
    <name type="scientific">Candidatus Avisuccinivibrio stercorigallinarum</name>
    <dbReference type="NCBI Taxonomy" id="2840704"/>
    <lineage>
        <taxon>Bacteria</taxon>
        <taxon>Pseudomonadati</taxon>
        <taxon>Pseudomonadota</taxon>
        <taxon>Gammaproteobacteria</taxon>
        <taxon>Aeromonadales</taxon>
        <taxon>Succinivibrionaceae</taxon>
        <taxon>Succinivibrionaceae incertae sedis</taxon>
        <taxon>Candidatus Avisuccinivibrio</taxon>
    </lineage>
</organism>
<dbReference type="SUPFAM" id="SSF48239">
    <property type="entry name" value="Terpenoid cyclases/Protein prenyltransferases"/>
    <property type="match status" value="1"/>
</dbReference>
<dbReference type="InterPro" id="IPR018247">
    <property type="entry name" value="EF_Hand_1_Ca_BS"/>
</dbReference>
<dbReference type="InterPro" id="IPR001599">
    <property type="entry name" value="Macroglobln_a2"/>
</dbReference>
<feature type="domain" description="Alpha-2-macroglobulin bait region" evidence="3">
    <location>
        <begin position="711"/>
        <end position="851"/>
    </location>
</feature>
<proteinExistence type="inferred from homology"/>
<dbReference type="PANTHER" id="PTHR40094:SF1">
    <property type="entry name" value="UBIQUITIN DOMAIN-CONTAINING PROTEIN"/>
    <property type="match status" value="1"/>
</dbReference>
<dbReference type="InterPro" id="IPR021868">
    <property type="entry name" value="Alpha_2_Macroglob_MG3"/>
</dbReference>
<keyword evidence="2" id="KW-0732">Signal</keyword>
<feature type="signal peptide" evidence="2">
    <location>
        <begin position="1"/>
        <end position="27"/>
    </location>
</feature>
<dbReference type="PROSITE" id="PS00018">
    <property type="entry name" value="EF_HAND_1"/>
    <property type="match status" value="1"/>
</dbReference>
<feature type="chain" id="PRO_5039022344" description="Alpha-2-macroglobulin domain-containing protein" evidence="2">
    <location>
        <begin position="28"/>
        <end position="1573"/>
    </location>
</feature>
<evidence type="ECO:0000313" key="5">
    <source>
        <dbReference type="EMBL" id="MBO8416630.1"/>
    </source>
</evidence>
<dbReference type="InterPro" id="IPR008930">
    <property type="entry name" value="Terpenoid_cyclase/PrenylTrfase"/>
</dbReference>
<dbReference type="InterPro" id="IPR041203">
    <property type="entry name" value="Bact_A2M_MG5"/>
</dbReference>
<dbReference type="Pfam" id="PF11974">
    <property type="entry name" value="bMG3"/>
    <property type="match status" value="1"/>
</dbReference>
<sequence length="1573" mass="168184">MSASSRPYKASALMLASAILSLQTAAAAEALQSGKILHYANQFPPSVCAVLSARPLPGAENYVQVLKDGQVIDSPVSLGESEICVNNLVHGQHYQLKLLQGMPAAGGLTLPADQSIDITIPDAKEELSFKPGTLLPRAAKSFLELDSVNLKQVKLYLFKLSLNDLSALNLNQLLSYQLDNGTLTDLLESHASLISSQLIELKAPANQKLTTRLDLSRALQQSQGLILALACDPTLDLGLDNHENVGSALGSIYNLYDSQKAFASKLINVTNFTISSFKGSSLTVQVHNLQNAEPVGGAEVTLLSRNNSALGSLKTDKNGLVSFAPELLQGKRADSPAALMVQKNGDLALLSLNSPEIFLPENGVNPPLKGQVQVFATAGRGIFRPGEELNLSAFLRDDKGNATTAPVSLILQGPNGVELYRTLLQGNELGTYFVNYALSQAAARGSYSALFKQGETELQRLSFEVADFVPATLKLSADSEAGALKSGGSGAIVLKADFNYGQPAENLDTSATAALEPDPQPLAQYADFHFGPANPWELQQSLPLEAVRTDKNGEARFALNIPKLSWAAKLSFSGTVYDLNREQSVTFKEFKLSPETALIGLKDEPNKDEIALVYTGSDGKEQQGKLDYTVYKLTTNFQYIFEYGRWNYRRQSIRHPVASGSIEVNGRASLPLTLADGQYLIEARDQQGAVSSLNFTQGYMTDAGLESPERIALALNQETFKAGESVKVSFDSPFEGWATLLAARDTVLDTRSVKVKKGHNQIAFDFKEQYAPGIKVLVSLYAPLEDNPAGAVRALGQISVSADNSARRINLKAEAPAEAKPGDTLHIKVSSNSKEEFYLQPYLVDSGILSLTGFKTPDPFSAVFGPKASALTLQDSYRFLLRQSDPYSQGYGADENFKAFAQALSALSTIPREIYAKALPPVLVKNGSAELNFTAPELSGELTLMLTAASKEGLGALSEAIILKDELNVTEALPRFLRAGDEAQAALSLHNTGSAASFKVKLNCSGSLDCALQQVVTLKAGESKNLPFALSAAADNPGTGSVSFEIEGLNGSKFSTQRSASLQVLPAWSKALYSQVQKLEPGAQAEVDFGGVQFAALDGAATSFSLLPLINSELFLQRLQDEPDWSAMITAFKVLSMVKAAEARLPGASAKELSPESVQLLTDKMLSRQQGDGSFNLYGYTRDYYTTALSALTLCHLKAAGYAVPEDALKRALTAAEKAARYGSDSARALAYYTLLQYAQASPSDLYYFASSEDLKSVEALALAARCFALSGDAAKAAELAASGVQAFKEMAELRAKLDALPYTDEKQEERGRLNQRLTELAPSAASDLLHDGFLLLTLPLSAEDNRSVVNTLLSLKSSTDSYRAADLAAMICAQAELTADMDSAGAQLAAKSVEHEGLPPYQIKNDSSTALYANSTAYGLSASAPEPVSAGLALSKDYFTLDGKPVTLPAAVKVNEPLIVRLKTRLLAPASGTLIVRDALPTAFKGSEASGLDAALHEKLCGDVWSYPENTQISESEYLSILNTYQTEQCLLYLQQPGFNGSFALPAARAQLGSNNAVQAATAVKSAAFTAK</sequence>
<evidence type="ECO:0000313" key="6">
    <source>
        <dbReference type="Proteomes" id="UP000823631"/>
    </source>
</evidence>
<dbReference type="InterPro" id="IPR051802">
    <property type="entry name" value="YfhM-like"/>
</dbReference>